<comment type="caution">
    <text evidence="1">The sequence shown here is derived from an EMBL/GenBank/DDBJ whole genome shotgun (WGS) entry which is preliminary data.</text>
</comment>
<evidence type="ECO:0000313" key="2">
    <source>
        <dbReference type="Proteomes" id="UP000838672"/>
    </source>
</evidence>
<protein>
    <recommendedName>
        <fullName evidence="3">Single-stranded DNA-binding protein</fullName>
    </recommendedName>
</protein>
<reference evidence="1" key="1">
    <citation type="submission" date="2021-11" db="EMBL/GenBank/DDBJ databases">
        <authorList>
            <person name="Rodrigo-Torres L."/>
            <person name="Arahal R. D."/>
            <person name="Lucena T."/>
        </authorList>
    </citation>
    <scope>NUCLEOTIDE SEQUENCE</scope>
    <source>
        <strain evidence="1">CECT 7929</strain>
    </source>
</reference>
<dbReference type="Proteomes" id="UP000838672">
    <property type="component" value="Unassembled WGS sequence"/>
</dbReference>
<name>A0ABM8ZYP4_9VIBR</name>
<accession>A0ABM8ZYP4</accession>
<dbReference type="EMBL" id="CAKLDI010000002">
    <property type="protein sequence ID" value="CAH0535463.1"/>
    <property type="molecule type" value="Genomic_DNA"/>
</dbReference>
<sequence length="105" mass="11701">MIVQAQIADIDDIQQRTFTNRDNGEITVSGELNLLTTKPSQVVKVKVSAELWQEAQNGKAFESMLGKQQDFCLATRDYSFVDGRGQHQSGTNITLFKLPEIKAKA</sequence>
<keyword evidence="2" id="KW-1185">Reference proteome</keyword>
<evidence type="ECO:0008006" key="3">
    <source>
        <dbReference type="Google" id="ProtNLM"/>
    </source>
</evidence>
<organism evidence="1 2">
    <name type="scientific">Vibrio stylophorae</name>
    <dbReference type="NCBI Taxonomy" id="659351"/>
    <lineage>
        <taxon>Bacteria</taxon>
        <taxon>Pseudomonadati</taxon>
        <taxon>Pseudomonadota</taxon>
        <taxon>Gammaproteobacteria</taxon>
        <taxon>Vibrionales</taxon>
        <taxon>Vibrionaceae</taxon>
        <taxon>Vibrio</taxon>
    </lineage>
</organism>
<proteinExistence type="predicted"/>
<dbReference type="RefSeq" id="WP_237468349.1">
    <property type="nucleotide sequence ID" value="NZ_CAKLDI010000002.1"/>
</dbReference>
<evidence type="ECO:0000313" key="1">
    <source>
        <dbReference type="EMBL" id="CAH0535463.1"/>
    </source>
</evidence>
<gene>
    <name evidence="1" type="ORF">VST7929_03037</name>
</gene>